<dbReference type="AlphaFoldDB" id="A0AAV3EVM7"/>
<name>A0AAV3EVM7_ALIFS</name>
<gene>
    <name evidence="1" type="ORF">VFSR5_0702</name>
</gene>
<evidence type="ECO:0000313" key="1">
    <source>
        <dbReference type="EMBL" id="EHN70922.1"/>
    </source>
</evidence>
<organism evidence="1 2">
    <name type="scientific">Aliivibrio fischeri SR5</name>
    <dbReference type="NCBI Taxonomy" id="1088719"/>
    <lineage>
        <taxon>Bacteria</taxon>
        <taxon>Pseudomonadati</taxon>
        <taxon>Pseudomonadota</taxon>
        <taxon>Gammaproteobacteria</taxon>
        <taxon>Vibrionales</taxon>
        <taxon>Vibrionaceae</taxon>
        <taxon>Aliivibrio</taxon>
    </lineage>
</organism>
<sequence length="118" mass="13829">MIGDMNGAKAWDCYQAYINFIHYLPAAERYKEGFEDREQISNDFKTLTVDEKRAVIIDVMGIYPIPSREMIKLIGIHKRENGSYITPQLINNYHIKDLAEMVFESLLRCNEESDQVFF</sequence>
<proteinExistence type="predicted"/>
<accession>A0AAV3EVM7</accession>
<comment type="caution">
    <text evidence="1">The sequence shown here is derived from an EMBL/GenBank/DDBJ whole genome shotgun (WGS) entry which is preliminary data.</text>
</comment>
<reference evidence="1 2" key="1">
    <citation type="journal article" date="2012" name="J. Bacteriol.">
        <title>Draft Genome Sequence of Vibrio fischeri SR5, a Strain Isolated from the Light Organ of the Mediterranean Squid Sepiola robusta.</title>
        <authorList>
            <person name="Gyllborg M.C."/>
            <person name="Sahl J.W."/>
            <person name="Cronin D.C.III."/>
            <person name="Rasko D.A."/>
            <person name="Mandel M.J."/>
        </authorList>
    </citation>
    <scope>NUCLEOTIDE SEQUENCE [LARGE SCALE GENOMIC DNA]</scope>
    <source>
        <strain evidence="1 2">SR5</strain>
    </source>
</reference>
<dbReference type="Proteomes" id="UP000004521">
    <property type="component" value="Chromosome I"/>
</dbReference>
<evidence type="ECO:0000313" key="2">
    <source>
        <dbReference type="Proteomes" id="UP000004521"/>
    </source>
</evidence>
<dbReference type="EMBL" id="AHIH01000003">
    <property type="protein sequence ID" value="EHN70922.1"/>
    <property type="molecule type" value="Genomic_DNA"/>
</dbReference>
<protein>
    <submittedName>
        <fullName evidence="1">Uncharacterized protein</fullName>
    </submittedName>
</protein>
<dbReference type="RefSeq" id="WP_005418062.1">
    <property type="nucleotide sequence ID" value="NZ_CM001400.1"/>
</dbReference>